<dbReference type="EC" id="6.3.3.2" evidence="5"/>
<keyword evidence="7" id="KW-1185">Reference proteome</keyword>
<keyword evidence="6" id="KW-0436">Ligase</keyword>
<dbReference type="PANTHER" id="PTHR23407">
    <property type="entry name" value="ATPASE INHIBITOR/5-FORMYLTETRAHYDROFOLATE CYCLO-LIGASE"/>
    <property type="match status" value="1"/>
</dbReference>
<dbReference type="GO" id="GO:0046872">
    <property type="term" value="F:metal ion binding"/>
    <property type="evidence" value="ECO:0007669"/>
    <property type="project" value="UniProtKB-KW"/>
</dbReference>
<comment type="cofactor">
    <cofactor evidence="5">
        <name>Mg(2+)</name>
        <dbReference type="ChEBI" id="CHEBI:18420"/>
    </cofactor>
</comment>
<feature type="binding site" evidence="4">
    <location>
        <begin position="4"/>
        <end position="8"/>
    </location>
    <ligand>
        <name>ATP</name>
        <dbReference type="ChEBI" id="CHEBI:30616"/>
    </ligand>
</feature>
<organism evidence="6 7">
    <name type="scientific">Anaerobium acetethylicum</name>
    <dbReference type="NCBI Taxonomy" id="1619234"/>
    <lineage>
        <taxon>Bacteria</taxon>
        <taxon>Bacillati</taxon>
        <taxon>Bacillota</taxon>
        <taxon>Clostridia</taxon>
        <taxon>Lachnospirales</taxon>
        <taxon>Lachnospiraceae</taxon>
        <taxon>Anaerobium</taxon>
    </lineage>
</organism>
<feature type="binding site" evidence="4">
    <location>
        <position position="55"/>
    </location>
    <ligand>
        <name>substrate</name>
    </ligand>
</feature>
<protein>
    <recommendedName>
        <fullName evidence="5">5-formyltetrahydrofolate cyclo-ligase</fullName>
        <ecNumber evidence="5">6.3.3.2</ecNumber>
    </recommendedName>
</protein>
<dbReference type="InterPro" id="IPR037171">
    <property type="entry name" value="NagB/RpiA_transferase-like"/>
</dbReference>
<accession>A0A1D3TNW3</accession>
<evidence type="ECO:0000256" key="3">
    <source>
        <dbReference type="ARBA" id="ARBA00022840"/>
    </source>
</evidence>
<evidence type="ECO:0000256" key="5">
    <source>
        <dbReference type="RuleBase" id="RU361279"/>
    </source>
</evidence>
<proteinExistence type="inferred from homology"/>
<dbReference type="GO" id="GO:0005524">
    <property type="term" value="F:ATP binding"/>
    <property type="evidence" value="ECO:0007669"/>
    <property type="project" value="UniProtKB-KW"/>
</dbReference>
<evidence type="ECO:0000256" key="2">
    <source>
        <dbReference type="ARBA" id="ARBA00022741"/>
    </source>
</evidence>
<dbReference type="STRING" id="1619234.SAMN05421730_1001272"/>
<keyword evidence="5" id="KW-0479">Metal-binding</keyword>
<dbReference type="Gene3D" id="3.40.50.10420">
    <property type="entry name" value="NagB/RpiA/CoA transferase-like"/>
    <property type="match status" value="1"/>
</dbReference>
<evidence type="ECO:0000256" key="1">
    <source>
        <dbReference type="ARBA" id="ARBA00010638"/>
    </source>
</evidence>
<dbReference type="NCBIfam" id="TIGR02727">
    <property type="entry name" value="MTHFS_bact"/>
    <property type="match status" value="1"/>
</dbReference>
<comment type="catalytic activity">
    <reaction evidence="5">
        <text>(6S)-5-formyl-5,6,7,8-tetrahydrofolate + ATP = (6R)-5,10-methenyltetrahydrofolate + ADP + phosphate</text>
        <dbReference type="Rhea" id="RHEA:10488"/>
        <dbReference type="ChEBI" id="CHEBI:30616"/>
        <dbReference type="ChEBI" id="CHEBI:43474"/>
        <dbReference type="ChEBI" id="CHEBI:57455"/>
        <dbReference type="ChEBI" id="CHEBI:57457"/>
        <dbReference type="ChEBI" id="CHEBI:456216"/>
        <dbReference type="EC" id="6.3.3.2"/>
    </reaction>
</comment>
<keyword evidence="2 4" id="KW-0547">Nucleotide-binding</keyword>
<dbReference type="PIRSF" id="PIRSF006806">
    <property type="entry name" value="FTHF_cligase"/>
    <property type="match status" value="1"/>
</dbReference>
<dbReference type="InterPro" id="IPR024185">
    <property type="entry name" value="FTHF_cligase-like_sf"/>
</dbReference>
<dbReference type="AlphaFoldDB" id="A0A1D3TNW3"/>
<evidence type="ECO:0000256" key="4">
    <source>
        <dbReference type="PIRSR" id="PIRSR006806-1"/>
    </source>
</evidence>
<comment type="similarity">
    <text evidence="1 5">Belongs to the 5-formyltetrahydrofolate cyclo-ligase family.</text>
</comment>
<dbReference type="InterPro" id="IPR002698">
    <property type="entry name" value="FTHF_cligase"/>
</dbReference>
<dbReference type="Pfam" id="PF01812">
    <property type="entry name" value="5-FTHF_cyc-lig"/>
    <property type="match status" value="1"/>
</dbReference>
<name>A0A1D3TNW3_9FIRM</name>
<dbReference type="EMBL" id="FMKA01000001">
    <property type="protein sequence ID" value="SCP95051.1"/>
    <property type="molecule type" value="Genomic_DNA"/>
</dbReference>
<dbReference type="SUPFAM" id="SSF100950">
    <property type="entry name" value="NagB/RpiA/CoA transferase-like"/>
    <property type="match status" value="1"/>
</dbReference>
<reference evidence="6 7" key="1">
    <citation type="submission" date="2016-09" db="EMBL/GenBank/DDBJ databases">
        <authorList>
            <person name="Capua I."/>
            <person name="De Benedictis P."/>
            <person name="Joannis T."/>
            <person name="Lombin L.H."/>
            <person name="Cattoli G."/>
        </authorList>
    </citation>
    <scope>NUCLEOTIDE SEQUENCE [LARGE SCALE GENOMIC DNA]</scope>
    <source>
        <strain evidence="6 7">GluBS11</strain>
    </source>
</reference>
<dbReference type="PANTHER" id="PTHR23407:SF1">
    <property type="entry name" value="5-FORMYLTETRAHYDROFOLATE CYCLO-LIGASE"/>
    <property type="match status" value="1"/>
</dbReference>
<dbReference type="GO" id="GO:0030272">
    <property type="term" value="F:5-formyltetrahydrofolate cyclo-ligase activity"/>
    <property type="evidence" value="ECO:0007669"/>
    <property type="project" value="UniProtKB-EC"/>
</dbReference>
<keyword evidence="3 4" id="KW-0067">ATP-binding</keyword>
<dbReference type="Proteomes" id="UP000199315">
    <property type="component" value="Unassembled WGS sequence"/>
</dbReference>
<keyword evidence="5" id="KW-0460">Magnesium</keyword>
<evidence type="ECO:0000313" key="6">
    <source>
        <dbReference type="EMBL" id="SCP95051.1"/>
    </source>
</evidence>
<feature type="binding site" evidence="4">
    <location>
        <position position="50"/>
    </location>
    <ligand>
        <name>substrate</name>
    </ligand>
</feature>
<sequence length="185" mass="21133">MLEKQEIRNYIKNLRMQLAPSEHEAMSRMIASKVETSPEYRNARCIYSYVDFGNEAATKGIIAHALTEGKRVAVPKVHGDRMDFYYIRSISELEEGCFGVLEPVVLDPAGEEEALMLMPGVAFDENGHRIGYGKGYYDKYLSIHENHYKMALAFDFQVFSEIPFEDTDICTDEIITETRDIKTGK</sequence>
<evidence type="ECO:0000313" key="7">
    <source>
        <dbReference type="Proteomes" id="UP000199315"/>
    </source>
</evidence>
<dbReference type="GO" id="GO:0035999">
    <property type="term" value="P:tetrahydrofolate interconversion"/>
    <property type="evidence" value="ECO:0007669"/>
    <property type="project" value="TreeGrafter"/>
</dbReference>
<dbReference type="GO" id="GO:0009396">
    <property type="term" value="P:folic acid-containing compound biosynthetic process"/>
    <property type="evidence" value="ECO:0007669"/>
    <property type="project" value="TreeGrafter"/>
</dbReference>
<gene>
    <name evidence="6" type="ORF">SAMN05421730_1001272</name>
</gene>
<feature type="binding site" evidence="4">
    <location>
        <begin position="129"/>
        <end position="137"/>
    </location>
    <ligand>
        <name>ATP</name>
        <dbReference type="ChEBI" id="CHEBI:30616"/>
    </ligand>
</feature>